<dbReference type="EMBL" id="JBAKFJ010000002">
    <property type="protein sequence ID" value="MEX0387283.1"/>
    <property type="molecule type" value="Genomic_DNA"/>
</dbReference>
<evidence type="ECO:0000313" key="3">
    <source>
        <dbReference type="Proteomes" id="UP001556653"/>
    </source>
</evidence>
<organism evidence="2 3">
    <name type="scientific">Spiribacter onubensis</name>
    <dbReference type="NCBI Taxonomy" id="3122420"/>
    <lineage>
        <taxon>Bacteria</taxon>
        <taxon>Pseudomonadati</taxon>
        <taxon>Pseudomonadota</taxon>
        <taxon>Gammaproteobacteria</taxon>
        <taxon>Chromatiales</taxon>
        <taxon>Ectothiorhodospiraceae</taxon>
        <taxon>Spiribacter</taxon>
    </lineage>
</organism>
<sequence length="189" mass="20250">MKRCSQMIGALIAAGLALPAAADSLDINLSGDAAQVGYTKALDRDDLEAGAAFMHHDSGGNIVEADLHLVDRPEPGRNTLVLGIGGKIPYINDDHRSADGAALAIGGKLRWTLPDYNRAGVAGSAYYAPSATSVHDIDGYREYSFRGEFRILEDADVYLGYRRIELSYDGSGGDRNFDDGVYAGFNVDF</sequence>
<accession>A0ABV3SAW6</accession>
<dbReference type="RefSeq" id="WP_367967939.1">
    <property type="nucleotide sequence ID" value="NZ_JBAKFI010000005.1"/>
</dbReference>
<feature type="chain" id="PRO_5046357722" evidence="1">
    <location>
        <begin position="23"/>
        <end position="189"/>
    </location>
</feature>
<proteinExistence type="predicted"/>
<evidence type="ECO:0000256" key="1">
    <source>
        <dbReference type="SAM" id="SignalP"/>
    </source>
</evidence>
<protein>
    <submittedName>
        <fullName evidence="2">YfaZ family outer membrane protein</fullName>
    </submittedName>
</protein>
<gene>
    <name evidence="2" type="ORF">V6X64_09835</name>
</gene>
<dbReference type="InterPro" id="IPR009998">
    <property type="entry name" value="YfaZ"/>
</dbReference>
<name>A0ABV3SAW6_9GAMM</name>
<reference evidence="2 3" key="1">
    <citation type="submission" date="2024-02" db="EMBL/GenBank/DDBJ databases">
        <title>New especies of Spiribacter isolated from saline water.</title>
        <authorList>
            <person name="Leon M.J."/>
            <person name="De La Haba R."/>
            <person name="Sanchez-Porro C."/>
            <person name="Ventosa A."/>
        </authorList>
    </citation>
    <scope>NUCLEOTIDE SEQUENCE [LARGE SCALE GENOMIC DNA]</scope>
    <source>
        <strain evidence="3">ag22IC4-227</strain>
    </source>
</reference>
<keyword evidence="3" id="KW-1185">Reference proteome</keyword>
<evidence type="ECO:0000313" key="2">
    <source>
        <dbReference type="EMBL" id="MEX0387283.1"/>
    </source>
</evidence>
<dbReference type="Pfam" id="PF07437">
    <property type="entry name" value="YfaZ"/>
    <property type="match status" value="1"/>
</dbReference>
<dbReference type="Proteomes" id="UP001556653">
    <property type="component" value="Unassembled WGS sequence"/>
</dbReference>
<keyword evidence="1" id="KW-0732">Signal</keyword>
<feature type="signal peptide" evidence="1">
    <location>
        <begin position="1"/>
        <end position="22"/>
    </location>
</feature>
<comment type="caution">
    <text evidence="2">The sequence shown here is derived from an EMBL/GenBank/DDBJ whole genome shotgun (WGS) entry which is preliminary data.</text>
</comment>